<reference evidence="1" key="1">
    <citation type="journal article" date="2023" name="PLoS Negl. Trop. Dis.">
        <title>A genome sequence for Biomphalaria pfeifferi, the major vector snail for the human-infecting parasite Schistosoma mansoni.</title>
        <authorList>
            <person name="Bu L."/>
            <person name="Lu L."/>
            <person name="Laidemitt M.R."/>
            <person name="Zhang S.M."/>
            <person name="Mutuku M."/>
            <person name="Mkoji G."/>
            <person name="Steinauer M."/>
            <person name="Loker E.S."/>
        </authorList>
    </citation>
    <scope>NUCLEOTIDE SEQUENCE</scope>
    <source>
        <strain evidence="1">KasaAsao</strain>
    </source>
</reference>
<dbReference type="AlphaFoldDB" id="A0AAD8CCM2"/>
<protein>
    <submittedName>
        <fullName evidence="1">Uncharacterized protein</fullName>
    </submittedName>
</protein>
<sequence length="96" mass="11084">MLTSVTDLSTSIRHANVSHRLVHINQTCSRQSQTFPHQSDMFTSVTDLSTSIRHAHVNQTLVYINQTCSRQSKTCPRQSDIHTSTRFVRLRYRIVI</sequence>
<evidence type="ECO:0000313" key="1">
    <source>
        <dbReference type="EMBL" id="KAK0070147.1"/>
    </source>
</evidence>
<keyword evidence="2" id="KW-1185">Reference proteome</keyword>
<dbReference type="Proteomes" id="UP001233172">
    <property type="component" value="Unassembled WGS sequence"/>
</dbReference>
<dbReference type="EMBL" id="JASAOG010000001">
    <property type="protein sequence ID" value="KAK0070147.1"/>
    <property type="molecule type" value="Genomic_DNA"/>
</dbReference>
<proteinExistence type="predicted"/>
<organism evidence="1 2">
    <name type="scientific">Biomphalaria pfeifferi</name>
    <name type="common">Bloodfluke planorb</name>
    <name type="synonym">Freshwater snail</name>
    <dbReference type="NCBI Taxonomy" id="112525"/>
    <lineage>
        <taxon>Eukaryota</taxon>
        <taxon>Metazoa</taxon>
        <taxon>Spiralia</taxon>
        <taxon>Lophotrochozoa</taxon>
        <taxon>Mollusca</taxon>
        <taxon>Gastropoda</taxon>
        <taxon>Heterobranchia</taxon>
        <taxon>Euthyneura</taxon>
        <taxon>Panpulmonata</taxon>
        <taxon>Hygrophila</taxon>
        <taxon>Lymnaeoidea</taxon>
        <taxon>Planorbidae</taxon>
        <taxon>Biomphalaria</taxon>
    </lineage>
</organism>
<comment type="caution">
    <text evidence="1">The sequence shown here is derived from an EMBL/GenBank/DDBJ whole genome shotgun (WGS) entry which is preliminary data.</text>
</comment>
<evidence type="ECO:0000313" key="2">
    <source>
        <dbReference type="Proteomes" id="UP001233172"/>
    </source>
</evidence>
<reference evidence="1" key="2">
    <citation type="submission" date="2023-04" db="EMBL/GenBank/DDBJ databases">
        <authorList>
            <person name="Bu L."/>
            <person name="Lu L."/>
            <person name="Laidemitt M.R."/>
            <person name="Zhang S.M."/>
            <person name="Mutuku M."/>
            <person name="Mkoji G."/>
            <person name="Steinauer M."/>
            <person name="Loker E.S."/>
        </authorList>
    </citation>
    <scope>NUCLEOTIDE SEQUENCE</scope>
    <source>
        <strain evidence="1">KasaAsao</strain>
        <tissue evidence="1">Whole Snail</tissue>
    </source>
</reference>
<accession>A0AAD8CCM2</accession>
<gene>
    <name evidence="1" type="ORF">Bpfe_000130</name>
</gene>
<name>A0AAD8CCM2_BIOPF</name>